<dbReference type="Proteomes" id="UP000199312">
    <property type="component" value="Unassembled WGS sequence"/>
</dbReference>
<dbReference type="InterPro" id="IPR011761">
    <property type="entry name" value="ATP-grasp"/>
</dbReference>
<evidence type="ECO:0000256" key="2">
    <source>
        <dbReference type="ARBA" id="ARBA00022741"/>
    </source>
</evidence>
<keyword evidence="1" id="KW-0436">Ligase</keyword>
<feature type="domain" description="ATP-grasp" evidence="5">
    <location>
        <begin position="89"/>
        <end position="300"/>
    </location>
</feature>
<accession>A0A1I6PFU3</accession>
<dbReference type="EMBL" id="FOZP01000002">
    <property type="protein sequence ID" value="SFS39033.1"/>
    <property type="molecule type" value="Genomic_DNA"/>
</dbReference>
<dbReference type="RefSeq" id="WP_090223405.1">
    <property type="nucleotide sequence ID" value="NZ_FOZP01000002.1"/>
</dbReference>
<reference evidence="7" key="1">
    <citation type="submission" date="2016-10" db="EMBL/GenBank/DDBJ databases">
        <authorList>
            <person name="Varghese N."/>
            <person name="Submissions S."/>
        </authorList>
    </citation>
    <scope>NUCLEOTIDE SEQUENCE [LARGE SCALE GENOMIC DNA]</scope>
    <source>
        <strain evidence="7">DSM 24450</strain>
    </source>
</reference>
<gene>
    <name evidence="6" type="ORF">SAMN04488006_0989</name>
</gene>
<proteinExistence type="predicted"/>
<protein>
    <submittedName>
        <fullName evidence="6">ATP-grasp domain-containing protein</fullName>
    </submittedName>
</protein>
<dbReference type="Pfam" id="PF13535">
    <property type="entry name" value="ATP-grasp_4"/>
    <property type="match status" value="1"/>
</dbReference>
<keyword evidence="3 4" id="KW-0067">ATP-binding</keyword>
<dbReference type="PANTHER" id="PTHR43585:SF2">
    <property type="entry name" value="ATP-GRASP ENZYME FSQD"/>
    <property type="match status" value="1"/>
</dbReference>
<evidence type="ECO:0000256" key="3">
    <source>
        <dbReference type="ARBA" id="ARBA00022840"/>
    </source>
</evidence>
<dbReference type="STRING" id="593133.SAMN04488006_0989"/>
<dbReference type="PROSITE" id="PS50975">
    <property type="entry name" value="ATP_GRASP"/>
    <property type="match status" value="1"/>
</dbReference>
<dbReference type="GO" id="GO:0046872">
    <property type="term" value="F:metal ion binding"/>
    <property type="evidence" value="ECO:0007669"/>
    <property type="project" value="InterPro"/>
</dbReference>
<organism evidence="6 7">
    <name type="scientific">Lutibacter maritimus</name>
    <dbReference type="NCBI Taxonomy" id="593133"/>
    <lineage>
        <taxon>Bacteria</taxon>
        <taxon>Pseudomonadati</taxon>
        <taxon>Bacteroidota</taxon>
        <taxon>Flavobacteriia</taxon>
        <taxon>Flavobacteriales</taxon>
        <taxon>Flavobacteriaceae</taxon>
        <taxon>Lutibacter</taxon>
    </lineage>
</organism>
<dbReference type="GO" id="GO:0016874">
    <property type="term" value="F:ligase activity"/>
    <property type="evidence" value="ECO:0007669"/>
    <property type="project" value="UniProtKB-KW"/>
</dbReference>
<name>A0A1I6PFU3_9FLAO</name>
<dbReference type="InterPro" id="IPR052032">
    <property type="entry name" value="ATP-dep_AA_Ligase"/>
</dbReference>
<dbReference type="Gene3D" id="3.30.470.20">
    <property type="entry name" value="ATP-grasp fold, B domain"/>
    <property type="match status" value="1"/>
</dbReference>
<keyword evidence="2 4" id="KW-0547">Nucleotide-binding</keyword>
<dbReference type="PANTHER" id="PTHR43585">
    <property type="entry name" value="FUMIPYRROLE BIOSYNTHESIS PROTEIN C"/>
    <property type="match status" value="1"/>
</dbReference>
<evidence type="ECO:0000313" key="7">
    <source>
        <dbReference type="Proteomes" id="UP000199312"/>
    </source>
</evidence>
<keyword evidence="7" id="KW-1185">Reference proteome</keyword>
<dbReference type="SUPFAM" id="SSF56059">
    <property type="entry name" value="Glutathione synthetase ATP-binding domain-like"/>
    <property type="match status" value="1"/>
</dbReference>
<dbReference type="GO" id="GO:0005524">
    <property type="term" value="F:ATP binding"/>
    <property type="evidence" value="ECO:0007669"/>
    <property type="project" value="UniProtKB-UniRule"/>
</dbReference>
<evidence type="ECO:0000313" key="6">
    <source>
        <dbReference type="EMBL" id="SFS39033.1"/>
    </source>
</evidence>
<dbReference type="OrthoDB" id="9803907at2"/>
<evidence type="ECO:0000259" key="5">
    <source>
        <dbReference type="PROSITE" id="PS50975"/>
    </source>
</evidence>
<sequence length="389" mass="45190">MILIDQPYVSDFLIKTIKENQFPIVATSVAKSMITDDALNWISEKDAINQYNSNQNIRVYSNSENAINWIEQHLKNTELPKKIQLFKNKIAFRELLKDHFPEYFFKGIPINNLKDFPADELQFPLIIKPAVGFFSLAVHKIDTAKEWTEIINGIEAEVETFKDMYPKEVVNISDFIVEEYIDGEEYAVDCYFDKNGKVVVLNILHHIFSSSKDVSDRVYSTSQKIIETQLQKFENFLQIVGNKAQLKNFPMHVEVRINSQGKVIPIEINPLRFGGWCTTGDISWYAFEINSYNYFLNGKVPNWNEIFKNNSNKLFSLIVLDNNSGINANEIKSFNYDLLLKDFENPLEIRKVNYKKYGVFGFLFTQTSLENQQELNSILVSKLTNYIEK</sequence>
<evidence type="ECO:0000256" key="1">
    <source>
        <dbReference type="ARBA" id="ARBA00022598"/>
    </source>
</evidence>
<evidence type="ECO:0000256" key="4">
    <source>
        <dbReference type="PROSITE-ProRule" id="PRU00409"/>
    </source>
</evidence>
<dbReference type="AlphaFoldDB" id="A0A1I6PFU3"/>